<gene>
    <name evidence="2" type="ORF">H6A12_11955</name>
</gene>
<organism evidence="2 3">
    <name type="scientific">Merdimmobilis hominis</name>
    <dbReference type="NCBI Taxonomy" id="2897707"/>
    <lineage>
        <taxon>Bacteria</taxon>
        <taxon>Bacillati</taxon>
        <taxon>Bacillota</taxon>
        <taxon>Clostridia</taxon>
        <taxon>Eubacteriales</taxon>
        <taxon>Oscillospiraceae</taxon>
        <taxon>Merdimmobilis</taxon>
    </lineage>
</organism>
<dbReference type="PANTHER" id="PTHR37301">
    <property type="entry name" value="DNA-BINDING PROTEIN-RELATED"/>
    <property type="match status" value="1"/>
</dbReference>
<dbReference type="InterPro" id="IPR010982">
    <property type="entry name" value="Lambda_DNA-bd_dom_sf"/>
</dbReference>
<dbReference type="PANTHER" id="PTHR37301:SF1">
    <property type="entry name" value="DNA-BINDING PROTEIN"/>
    <property type="match status" value="1"/>
</dbReference>
<feature type="domain" description="HTH cro/C1-type" evidence="1">
    <location>
        <begin position="8"/>
        <end position="61"/>
    </location>
</feature>
<evidence type="ECO:0000259" key="1">
    <source>
        <dbReference type="PROSITE" id="PS50943"/>
    </source>
</evidence>
<dbReference type="RefSeq" id="WP_071442138.1">
    <property type="nucleotide sequence ID" value="NZ_JACJKY010000029.1"/>
</dbReference>
<sequence length="70" mass="8059">MAVQYNRLWKLLIDKKMKKSALTELADVSSSTIAKLNRDEYVSLEVLERICRALRCDIGDVVELTEESEK</sequence>
<reference evidence="2" key="1">
    <citation type="submission" date="2020-08" db="EMBL/GenBank/DDBJ databases">
        <authorList>
            <person name="Cejkova D."/>
            <person name="Kubasova T."/>
            <person name="Jahodarova E."/>
            <person name="Rychlik I."/>
        </authorList>
    </citation>
    <scope>NUCLEOTIDE SEQUENCE</scope>
    <source>
        <strain evidence="2">An559</strain>
    </source>
</reference>
<dbReference type="AlphaFoldDB" id="A0A938XAZ9"/>
<dbReference type="SUPFAM" id="SSF47413">
    <property type="entry name" value="lambda repressor-like DNA-binding domains"/>
    <property type="match status" value="1"/>
</dbReference>
<dbReference type="PROSITE" id="PS50943">
    <property type="entry name" value="HTH_CROC1"/>
    <property type="match status" value="1"/>
</dbReference>
<keyword evidence="3" id="KW-1185">Reference proteome</keyword>
<dbReference type="EMBL" id="JACJKY010000029">
    <property type="protein sequence ID" value="MBM6921859.1"/>
    <property type="molecule type" value="Genomic_DNA"/>
</dbReference>
<dbReference type="InterPro" id="IPR001387">
    <property type="entry name" value="Cro/C1-type_HTH"/>
</dbReference>
<reference evidence="2" key="2">
    <citation type="journal article" date="2021" name="Sci. Rep.">
        <title>The distribution of antibiotic resistance genes in chicken gut microbiota commensals.</title>
        <authorList>
            <person name="Juricova H."/>
            <person name="Matiasovicova J."/>
            <person name="Kubasova T."/>
            <person name="Cejkova D."/>
            <person name="Rychlik I."/>
        </authorList>
    </citation>
    <scope>NUCLEOTIDE SEQUENCE</scope>
    <source>
        <strain evidence="2">An559</strain>
    </source>
</reference>
<evidence type="ECO:0000313" key="3">
    <source>
        <dbReference type="Proteomes" id="UP000774750"/>
    </source>
</evidence>
<dbReference type="Gene3D" id="1.10.260.40">
    <property type="entry name" value="lambda repressor-like DNA-binding domains"/>
    <property type="match status" value="1"/>
</dbReference>
<accession>A0A938XAZ9</accession>
<proteinExistence type="predicted"/>
<dbReference type="Proteomes" id="UP000774750">
    <property type="component" value="Unassembled WGS sequence"/>
</dbReference>
<comment type="caution">
    <text evidence="2">The sequence shown here is derived from an EMBL/GenBank/DDBJ whole genome shotgun (WGS) entry which is preliminary data.</text>
</comment>
<name>A0A938XAZ9_9FIRM</name>
<dbReference type="Pfam" id="PF13443">
    <property type="entry name" value="HTH_26"/>
    <property type="match status" value="1"/>
</dbReference>
<protein>
    <submittedName>
        <fullName evidence="2">Helix-turn-helix transcriptional regulator</fullName>
    </submittedName>
</protein>
<dbReference type="GO" id="GO:0003677">
    <property type="term" value="F:DNA binding"/>
    <property type="evidence" value="ECO:0007669"/>
    <property type="project" value="InterPro"/>
</dbReference>
<evidence type="ECO:0000313" key="2">
    <source>
        <dbReference type="EMBL" id="MBM6921859.1"/>
    </source>
</evidence>